<evidence type="ECO:0000313" key="2">
    <source>
        <dbReference type="Proteomes" id="UP000002865"/>
    </source>
</evidence>
<dbReference type="KEGG" id="scf:Spaf_1489"/>
<dbReference type="InterPro" id="IPR036388">
    <property type="entry name" value="WH-like_DNA-bd_sf"/>
</dbReference>
<evidence type="ECO:0000313" key="1">
    <source>
        <dbReference type="EMBL" id="AFJ26460.1"/>
    </source>
</evidence>
<dbReference type="STRING" id="1114965.Spaf_1489"/>
<dbReference type="AlphaFoldDB" id="I1ZN36"/>
<dbReference type="SUPFAM" id="SSF46785">
    <property type="entry name" value="Winged helix' DNA-binding domain"/>
    <property type="match status" value="1"/>
</dbReference>
<dbReference type="PANTHER" id="PTHR33221:SF15">
    <property type="entry name" value="HTH-TYPE TRANSCRIPTIONAL REGULATOR YWGB-RELATED"/>
    <property type="match status" value="1"/>
</dbReference>
<reference evidence="1 2" key="1">
    <citation type="journal article" date="2012" name="PLoS ONE">
        <title>Complete Genome and Transcriptomes of Streptococcus parasanguinis FW213: Phylogenic Relations and Potential Virulence Mechanisms.</title>
        <authorList>
            <person name="Geng J."/>
            <person name="Chiu C.H."/>
            <person name="Tang P."/>
            <person name="Chen Y."/>
            <person name="Shieh H.R."/>
            <person name="Hu S."/>
            <person name="Chen Y.Y."/>
        </authorList>
    </citation>
    <scope>NUCLEOTIDE SEQUENCE [LARGE SCALE GENOMIC DNA]</scope>
    <source>
        <strain evidence="1 2">FW213</strain>
    </source>
</reference>
<gene>
    <name evidence="1" type="ORF">Spaf_1489</name>
</gene>
<accession>I1ZN36</accession>
<dbReference type="GO" id="GO:0005829">
    <property type="term" value="C:cytosol"/>
    <property type="evidence" value="ECO:0007669"/>
    <property type="project" value="TreeGrafter"/>
</dbReference>
<organism evidence="1 2">
    <name type="scientific">Streptococcus parasanguinis FW213</name>
    <dbReference type="NCBI Taxonomy" id="1114965"/>
    <lineage>
        <taxon>Bacteria</taxon>
        <taxon>Bacillati</taxon>
        <taxon>Bacillota</taxon>
        <taxon>Bacilli</taxon>
        <taxon>Lactobacillales</taxon>
        <taxon>Streptococcaceae</taxon>
        <taxon>Streptococcus</taxon>
    </lineage>
</organism>
<dbReference type="eggNOG" id="COG1959">
    <property type="taxonomic scope" value="Bacteria"/>
</dbReference>
<dbReference type="PROSITE" id="PS51197">
    <property type="entry name" value="HTH_RRF2_2"/>
    <property type="match status" value="1"/>
</dbReference>
<dbReference type="GO" id="GO:0003700">
    <property type="term" value="F:DNA-binding transcription factor activity"/>
    <property type="evidence" value="ECO:0007669"/>
    <property type="project" value="TreeGrafter"/>
</dbReference>
<dbReference type="HOGENOM" id="CLU_107144_4_2_9"/>
<dbReference type="PaxDb" id="1114965-Spaf_1489"/>
<name>I1ZN36_STRPA</name>
<dbReference type="InterPro" id="IPR036390">
    <property type="entry name" value="WH_DNA-bd_sf"/>
</dbReference>
<dbReference type="EMBL" id="CP003122">
    <property type="protein sequence ID" value="AFJ26460.1"/>
    <property type="molecule type" value="Genomic_DNA"/>
</dbReference>
<dbReference type="Proteomes" id="UP000002865">
    <property type="component" value="Chromosome"/>
</dbReference>
<sequence length="165" mass="18146">MFNRLYLQKRVERSEVMQISSRFTIGTHVLIMIALQGEKTKVTSDFLAGSVGVNPVIIRKTLSQLKKAGLIHVARGTGGAELAKPADEISLLDIYQAVECLGSTGQLFGFHDNPNPACPIGHNIHNVLDGKLEDIQIAMEKEMSQTTLKDVVEDTQKRMNLESVS</sequence>
<evidence type="ECO:0008006" key="3">
    <source>
        <dbReference type="Google" id="ProtNLM"/>
    </source>
</evidence>
<protein>
    <recommendedName>
        <fullName evidence="3">Rrf2 family transcriptional regulator</fullName>
    </recommendedName>
</protein>
<dbReference type="FunFam" id="1.10.10.10:FF:000138">
    <property type="entry name" value="Rrf2 family transcriptional regulator"/>
    <property type="match status" value="1"/>
</dbReference>
<dbReference type="Pfam" id="PF02082">
    <property type="entry name" value="Rrf2"/>
    <property type="match status" value="1"/>
</dbReference>
<dbReference type="InterPro" id="IPR000944">
    <property type="entry name" value="Tscrpt_reg_Rrf2"/>
</dbReference>
<proteinExistence type="predicted"/>
<dbReference type="PANTHER" id="PTHR33221">
    <property type="entry name" value="WINGED HELIX-TURN-HELIX TRANSCRIPTIONAL REGULATOR, RRF2 FAMILY"/>
    <property type="match status" value="1"/>
</dbReference>
<dbReference type="PATRIC" id="fig|1114965.3.peg.1433"/>
<dbReference type="Gene3D" id="1.10.10.10">
    <property type="entry name" value="Winged helix-like DNA-binding domain superfamily/Winged helix DNA-binding domain"/>
    <property type="match status" value="1"/>
</dbReference>